<organism evidence="1 2">
    <name type="scientific">Nitrobacter winogradskyi</name>
    <name type="common">Nitrobacter agilis</name>
    <dbReference type="NCBI Taxonomy" id="913"/>
    <lineage>
        <taxon>Bacteria</taxon>
        <taxon>Pseudomonadati</taxon>
        <taxon>Pseudomonadota</taxon>
        <taxon>Alphaproteobacteria</taxon>
        <taxon>Hyphomicrobiales</taxon>
        <taxon>Nitrobacteraceae</taxon>
        <taxon>Nitrobacter</taxon>
    </lineage>
</organism>
<keyword evidence="1" id="KW-0223">Dioxygenase</keyword>
<protein>
    <submittedName>
        <fullName evidence="1">Alpha-ketoglutarate-dependent taurine dioxygenase</fullName>
    </submittedName>
</protein>
<gene>
    <name evidence="1" type="ORF">J2S34_000267</name>
</gene>
<evidence type="ECO:0000313" key="1">
    <source>
        <dbReference type="EMBL" id="MCP1997845.1"/>
    </source>
</evidence>
<evidence type="ECO:0000313" key="2">
    <source>
        <dbReference type="Proteomes" id="UP001205486"/>
    </source>
</evidence>
<sequence>MSDSVFSCFEARVVPSVILCATKHGHSLRSIVDDQRGEIDAALTLQGGVLFRGFSLDGPNAFHDFATSFGDALITYDFASTPRSHVGDRIYTSTEYPPSQHIPLHNEQSYTRDWPMRIWFHCVVPADAGGTTPIANSRQIYADIPQSIREIFHDKQVMYVRNYGNGLDLPWETVFNTSCKDDVERYCSERDIVCEWKKNGNLRTRQIAQAVSEHPVSGETVWFNQAHLFHVSSLAPPVREALLDAVGEEDLPRNAYYGDGTRIEEDILDCIRAAIARATVTFEWQKDDILMLDNMLTAHGRASFKGKRKVLVAMAKPHGKMTPS</sequence>
<dbReference type="EMBL" id="JALJZS010000001">
    <property type="protein sequence ID" value="MCP1997845.1"/>
    <property type="molecule type" value="Genomic_DNA"/>
</dbReference>
<keyword evidence="2" id="KW-1185">Reference proteome</keyword>
<name>A0ACC6ADE0_NITWI</name>
<comment type="caution">
    <text evidence="1">The sequence shown here is derived from an EMBL/GenBank/DDBJ whole genome shotgun (WGS) entry which is preliminary data.</text>
</comment>
<keyword evidence="1" id="KW-0560">Oxidoreductase</keyword>
<accession>A0ACC6ADE0</accession>
<reference evidence="1" key="1">
    <citation type="submission" date="2022-03" db="EMBL/GenBank/DDBJ databases">
        <title>Interactions between chemoautotrophic and heterotrophic bacteria.</title>
        <authorList>
            <person name="Santoro A."/>
        </authorList>
    </citation>
    <scope>NUCLEOTIDE SEQUENCE</scope>
    <source>
        <strain evidence="1">Nb-106</strain>
    </source>
</reference>
<dbReference type="Proteomes" id="UP001205486">
    <property type="component" value="Unassembled WGS sequence"/>
</dbReference>
<proteinExistence type="predicted"/>